<evidence type="ECO:0000256" key="2">
    <source>
        <dbReference type="ARBA" id="ARBA00022670"/>
    </source>
</evidence>
<dbReference type="RefSeq" id="WP_127017261.1">
    <property type="nucleotide sequence ID" value="NZ_CP016379.1"/>
</dbReference>
<dbReference type="PANTHER" id="PTHR43806">
    <property type="entry name" value="PEPTIDASE S8"/>
    <property type="match status" value="1"/>
</dbReference>
<dbReference type="InterPro" id="IPR008969">
    <property type="entry name" value="CarboxyPept-like_regulatory"/>
</dbReference>
<evidence type="ECO:0000256" key="1">
    <source>
        <dbReference type="ARBA" id="ARBA00011073"/>
    </source>
</evidence>
<dbReference type="PROSITE" id="PS51257">
    <property type="entry name" value="PROKAR_LIPOPROTEIN"/>
    <property type="match status" value="1"/>
</dbReference>
<dbReference type="OrthoDB" id="9798386at2"/>
<dbReference type="InterPro" id="IPR036852">
    <property type="entry name" value="Peptidase_S8/S53_dom_sf"/>
</dbReference>
<keyword evidence="8" id="KW-1185">Reference proteome</keyword>
<keyword evidence="2 5" id="KW-0645">Protease</keyword>
<dbReference type="InterPro" id="IPR000209">
    <property type="entry name" value="Peptidase_S8/S53_dom"/>
</dbReference>
<name>A0A3Q9HRP3_9FIRM</name>
<dbReference type="EMBL" id="CP016379">
    <property type="protein sequence ID" value="AZR73911.1"/>
    <property type="molecule type" value="Genomic_DNA"/>
</dbReference>
<evidence type="ECO:0000256" key="5">
    <source>
        <dbReference type="PROSITE-ProRule" id="PRU01240"/>
    </source>
</evidence>
<evidence type="ECO:0000313" key="7">
    <source>
        <dbReference type="EMBL" id="AZR73911.1"/>
    </source>
</evidence>
<evidence type="ECO:0000256" key="4">
    <source>
        <dbReference type="ARBA" id="ARBA00022825"/>
    </source>
</evidence>
<accession>A0A3Q9HRP3</accession>
<protein>
    <recommendedName>
        <fullName evidence="6">Peptidase S8/S53 domain-containing protein</fullName>
    </recommendedName>
</protein>
<dbReference type="InterPro" id="IPR015500">
    <property type="entry name" value="Peptidase_S8_subtilisin-rel"/>
</dbReference>
<dbReference type="InterPro" id="IPR050131">
    <property type="entry name" value="Peptidase_S8_subtilisin-like"/>
</dbReference>
<dbReference type="PANTHER" id="PTHR43806:SF11">
    <property type="entry name" value="CEREVISIN-RELATED"/>
    <property type="match status" value="1"/>
</dbReference>
<reference evidence="7 8" key="1">
    <citation type="submission" date="2016-07" db="EMBL/GenBank/DDBJ databases">
        <title>Genome and transcriptome analysis of iron-reducing fermentative bacteria Anoxybacter fermentans.</title>
        <authorList>
            <person name="Zeng X."/>
            <person name="Shao Z."/>
        </authorList>
    </citation>
    <scope>NUCLEOTIDE SEQUENCE [LARGE SCALE GENOMIC DNA]</scope>
    <source>
        <strain evidence="7 8">DY22613</strain>
    </source>
</reference>
<feature type="domain" description="Peptidase S8/S53" evidence="6">
    <location>
        <begin position="252"/>
        <end position="511"/>
    </location>
</feature>
<dbReference type="SUPFAM" id="SSF49464">
    <property type="entry name" value="Carboxypeptidase regulatory domain-like"/>
    <property type="match status" value="1"/>
</dbReference>
<dbReference type="AlphaFoldDB" id="A0A3Q9HRP3"/>
<sequence length="620" mass="67845">MAGHFKRIFTLLIIICIFLSGCTSSGIHLYTVRFMGEVRESSVLQQPIKGVEIYTKTGELVGRTGADGRFSVQVSPTKGIVRLVFKHSDYETYTLEHAIDGRYSQTVHLPPLYLAPASEKITGRIYREFSLPEINTVNNKTGLSEVKPLEFESRIVEGEFNLVTHRGKEWLVQKLKGKGEIVYESGGEFYTIRLKPGVNSEKFMAEISEDVEFITPNRMIQSLGIEPEDEYWPELWNMQMLNVSSAWKYSTGSGVVVALLDTLYTSAHPDLLPNLLPAIDVTGNNEENPALNAHGLHVAGIIGAVSNQYGVVGVAPDVSILPIRVFTETGATIYHILKGIDAAIENGAQVINMSFGTYDRYNPSYDFPDLHYAIKKAAQAGILLVAAAGNTGSDYLLYPAAYPEVIAVGSVGPDGERTYYSSYGKGLELMAPGGNSRLGRKAQVLSTIWDSLVGDSYDYMEGTSMAAPHVSGVAALLIAHGIKDPDYIRLILRETARDLGPPGYDEETGYGLVDAFAALNRFQHTYVFFGSIEGGWAQLKSPVVQVEVNGSFELAKVRPGKGRVIGWIDVNQNLKIDAGDYLGQSEELEITEKMGVVSDVEVILEFIEGDFKAIAINIGS</sequence>
<dbReference type="SUPFAM" id="SSF52743">
    <property type="entry name" value="Subtilisin-like"/>
    <property type="match status" value="1"/>
</dbReference>
<organism evidence="7 8">
    <name type="scientific">Anoxybacter fermentans</name>
    <dbReference type="NCBI Taxonomy" id="1323375"/>
    <lineage>
        <taxon>Bacteria</taxon>
        <taxon>Bacillati</taxon>
        <taxon>Bacillota</taxon>
        <taxon>Clostridia</taxon>
        <taxon>Halanaerobiales</taxon>
        <taxon>Anoxybacter</taxon>
    </lineage>
</organism>
<dbReference type="PRINTS" id="PR00723">
    <property type="entry name" value="SUBTILISIN"/>
</dbReference>
<dbReference type="InterPro" id="IPR023828">
    <property type="entry name" value="Peptidase_S8_Ser-AS"/>
</dbReference>
<feature type="active site" description="Charge relay system" evidence="5">
    <location>
        <position position="261"/>
    </location>
</feature>
<feature type="active site" description="Charge relay system" evidence="5">
    <location>
        <position position="464"/>
    </location>
</feature>
<evidence type="ECO:0000256" key="3">
    <source>
        <dbReference type="ARBA" id="ARBA00022801"/>
    </source>
</evidence>
<feature type="active site" description="Charge relay system" evidence="5">
    <location>
        <position position="294"/>
    </location>
</feature>
<dbReference type="Gene3D" id="3.40.50.200">
    <property type="entry name" value="Peptidase S8/S53 domain"/>
    <property type="match status" value="1"/>
</dbReference>
<evidence type="ECO:0000259" key="6">
    <source>
        <dbReference type="Pfam" id="PF00082"/>
    </source>
</evidence>
<evidence type="ECO:0000313" key="8">
    <source>
        <dbReference type="Proteomes" id="UP000267250"/>
    </source>
</evidence>
<comment type="similarity">
    <text evidence="1 5">Belongs to the peptidase S8 family.</text>
</comment>
<gene>
    <name evidence="7" type="ORF">BBF96_11225</name>
</gene>
<dbReference type="KEGG" id="aft:BBF96_11225"/>
<dbReference type="PROSITE" id="PS00138">
    <property type="entry name" value="SUBTILASE_SER"/>
    <property type="match status" value="1"/>
</dbReference>
<dbReference type="GO" id="GO:0006508">
    <property type="term" value="P:proteolysis"/>
    <property type="evidence" value="ECO:0007669"/>
    <property type="project" value="UniProtKB-KW"/>
</dbReference>
<dbReference type="Pfam" id="PF00082">
    <property type="entry name" value="Peptidase_S8"/>
    <property type="match status" value="1"/>
</dbReference>
<proteinExistence type="inferred from homology"/>
<dbReference type="Proteomes" id="UP000267250">
    <property type="component" value="Chromosome"/>
</dbReference>
<dbReference type="PROSITE" id="PS51892">
    <property type="entry name" value="SUBTILASE"/>
    <property type="match status" value="1"/>
</dbReference>
<keyword evidence="3 5" id="KW-0378">Hydrolase</keyword>
<keyword evidence="4 5" id="KW-0720">Serine protease</keyword>
<dbReference type="GO" id="GO:0004252">
    <property type="term" value="F:serine-type endopeptidase activity"/>
    <property type="evidence" value="ECO:0007669"/>
    <property type="project" value="UniProtKB-UniRule"/>
</dbReference>